<dbReference type="CDD" id="cd13850">
    <property type="entry name" value="CuRO_1_Abr2_like"/>
    <property type="match status" value="1"/>
</dbReference>
<dbReference type="CDD" id="cd13876">
    <property type="entry name" value="CuRO_2_Abr2_like"/>
    <property type="match status" value="1"/>
</dbReference>
<evidence type="ECO:0000259" key="8">
    <source>
        <dbReference type="Pfam" id="PF00394"/>
    </source>
</evidence>
<organism evidence="11 12">
    <name type="scientific">Hyaloscypha variabilis (strain UAMH 11265 / GT02V1 / F)</name>
    <name type="common">Meliniomyces variabilis</name>
    <dbReference type="NCBI Taxonomy" id="1149755"/>
    <lineage>
        <taxon>Eukaryota</taxon>
        <taxon>Fungi</taxon>
        <taxon>Dikarya</taxon>
        <taxon>Ascomycota</taxon>
        <taxon>Pezizomycotina</taxon>
        <taxon>Leotiomycetes</taxon>
        <taxon>Helotiales</taxon>
        <taxon>Hyaloscyphaceae</taxon>
        <taxon>Hyaloscypha</taxon>
        <taxon>Hyaloscypha variabilis</taxon>
    </lineage>
</organism>
<dbReference type="OrthoDB" id="2121828at2759"/>
<dbReference type="PANTHER" id="PTHR11709">
    <property type="entry name" value="MULTI-COPPER OXIDASE"/>
    <property type="match status" value="1"/>
</dbReference>
<evidence type="ECO:0000256" key="6">
    <source>
        <dbReference type="ARBA" id="ARBA00023180"/>
    </source>
</evidence>
<dbReference type="GO" id="GO:0016491">
    <property type="term" value="F:oxidoreductase activity"/>
    <property type="evidence" value="ECO:0007669"/>
    <property type="project" value="UniProtKB-KW"/>
</dbReference>
<feature type="domain" description="Plastocyanin-like" evidence="9">
    <location>
        <begin position="456"/>
        <end position="581"/>
    </location>
</feature>
<keyword evidence="5" id="KW-0186">Copper</keyword>
<feature type="domain" description="Plastocyanin-like" evidence="10">
    <location>
        <begin position="36"/>
        <end position="148"/>
    </location>
</feature>
<dbReference type="GO" id="GO:0005507">
    <property type="term" value="F:copper ion binding"/>
    <property type="evidence" value="ECO:0007669"/>
    <property type="project" value="InterPro"/>
</dbReference>
<evidence type="ECO:0000256" key="4">
    <source>
        <dbReference type="ARBA" id="ARBA00023002"/>
    </source>
</evidence>
<keyword evidence="2" id="KW-0479">Metal-binding</keyword>
<keyword evidence="4" id="KW-0560">Oxidoreductase</keyword>
<evidence type="ECO:0000256" key="3">
    <source>
        <dbReference type="ARBA" id="ARBA00022729"/>
    </source>
</evidence>
<feature type="domain" description="Plastocyanin-like" evidence="8">
    <location>
        <begin position="177"/>
        <end position="376"/>
    </location>
</feature>
<dbReference type="InterPro" id="IPR001117">
    <property type="entry name" value="Cu-oxidase_2nd"/>
</dbReference>
<protein>
    <submittedName>
        <fullName evidence="11">Multicopper oxidase</fullName>
    </submittedName>
</protein>
<name>A0A2J6S4P7_HYAVF</name>
<evidence type="ECO:0000259" key="9">
    <source>
        <dbReference type="Pfam" id="PF07731"/>
    </source>
</evidence>
<dbReference type="FunFam" id="2.60.40.420:FF:000036">
    <property type="entry name" value="L-ascorbate oxidase"/>
    <property type="match status" value="1"/>
</dbReference>
<keyword evidence="3 7" id="KW-0732">Signal</keyword>
<dbReference type="InterPro" id="IPR002355">
    <property type="entry name" value="Cu_oxidase_Cu_BS"/>
</dbReference>
<dbReference type="AlphaFoldDB" id="A0A2J6S4P7"/>
<keyword evidence="12" id="KW-1185">Reference proteome</keyword>
<dbReference type="Proteomes" id="UP000235786">
    <property type="component" value="Unassembled WGS sequence"/>
</dbReference>
<dbReference type="InterPro" id="IPR045087">
    <property type="entry name" value="Cu-oxidase_fam"/>
</dbReference>
<accession>A0A2J6S4P7</accession>
<dbReference type="CDD" id="cd13898">
    <property type="entry name" value="CuRO_3_Abr2_like"/>
    <property type="match status" value="1"/>
</dbReference>
<dbReference type="Pfam" id="PF00394">
    <property type="entry name" value="Cu-oxidase"/>
    <property type="match status" value="1"/>
</dbReference>
<dbReference type="EMBL" id="KZ613940">
    <property type="protein sequence ID" value="PMD45742.1"/>
    <property type="molecule type" value="Genomic_DNA"/>
</dbReference>
<evidence type="ECO:0000313" key="11">
    <source>
        <dbReference type="EMBL" id="PMD45742.1"/>
    </source>
</evidence>
<evidence type="ECO:0000259" key="10">
    <source>
        <dbReference type="Pfam" id="PF07732"/>
    </source>
</evidence>
<dbReference type="PROSITE" id="PS00079">
    <property type="entry name" value="MULTICOPPER_OXIDASE1"/>
    <property type="match status" value="1"/>
</dbReference>
<evidence type="ECO:0000313" key="12">
    <source>
        <dbReference type="Proteomes" id="UP000235786"/>
    </source>
</evidence>
<gene>
    <name evidence="11" type="ORF">L207DRAFT_630141</name>
</gene>
<reference evidence="11 12" key="1">
    <citation type="submission" date="2016-04" db="EMBL/GenBank/DDBJ databases">
        <title>A degradative enzymes factory behind the ericoid mycorrhizal symbiosis.</title>
        <authorList>
            <consortium name="DOE Joint Genome Institute"/>
            <person name="Martino E."/>
            <person name="Morin E."/>
            <person name="Grelet G."/>
            <person name="Kuo A."/>
            <person name="Kohler A."/>
            <person name="Daghino S."/>
            <person name="Barry K."/>
            <person name="Choi C."/>
            <person name="Cichocki N."/>
            <person name="Clum A."/>
            <person name="Copeland A."/>
            <person name="Hainaut M."/>
            <person name="Haridas S."/>
            <person name="Labutti K."/>
            <person name="Lindquist E."/>
            <person name="Lipzen A."/>
            <person name="Khouja H.-R."/>
            <person name="Murat C."/>
            <person name="Ohm R."/>
            <person name="Olson A."/>
            <person name="Spatafora J."/>
            <person name="Veneault-Fourrey C."/>
            <person name="Henrissat B."/>
            <person name="Grigoriev I."/>
            <person name="Martin F."/>
            <person name="Perotto S."/>
        </authorList>
    </citation>
    <scope>NUCLEOTIDE SEQUENCE [LARGE SCALE GENOMIC DNA]</scope>
    <source>
        <strain evidence="11 12">F</strain>
    </source>
</reference>
<dbReference type="InterPro" id="IPR033138">
    <property type="entry name" value="Cu_oxidase_CS"/>
</dbReference>
<evidence type="ECO:0000256" key="5">
    <source>
        <dbReference type="ARBA" id="ARBA00023008"/>
    </source>
</evidence>
<feature type="signal peptide" evidence="7">
    <location>
        <begin position="1"/>
        <end position="21"/>
    </location>
</feature>
<feature type="chain" id="PRO_5014332131" evidence="7">
    <location>
        <begin position="22"/>
        <end position="603"/>
    </location>
</feature>
<proteinExistence type="inferred from homology"/>
<dbReference type="Pfam" id="PF07732">
    <property type="entry name" value="Cu-oxidase_3"/>
    <property type="match status" value="1"/>
</dbReference>
<sequence length="603" mass="65945">MRFSFLPIGLLVANLASLALGDEDCREIVRFPLTLTWEKGAPDGFERDMIFMNGQFPGPTLELNEGSYVEFTVTNNLPFETTIHFHGIEQLHSPWSDGVPGVSQRPIPSGGTYVYKWRATQYGTYWYHGHLAGQLEDGLFGPIHITPAKGTVTPFDLISNNTQDLYQLAEAAANPQIVVLSDWSHFTSEELRDISLAADIDPLCGDSILINGKGAVNCPGVPFLMSLIPPAELPVLLGANLTDKGCLPLTNFLAQTSYPHNFSAVPASLFSGCHATDPGNATILADPHQGWVSLNFISTASLQEMVVSIDDHPMWVYAVDGRYIVPQLVDAITFSHGSRHSVFVQLNQPARDYTLRVAGDGLNQKVYAQGTLHYIGGHDTNIPNPSINYAGANTSASVTFLDDSTVVPFPPVAPSQTVDQTYKLLLNRTGAAWQWSLNDDTPYNESLEDQTPLLWDPTELAHTPLTITTLNNTWVDLIFLVTISGGLQPPHPIHKHSNKAHIIGFGEGEFNYTDVAEALKYIPGNFNLDNPPYRDGFYTLPAATSSTWMAVRYFVENPGAFFLHCHINPHLTGGMALVILDGIDVWPTVPTQYGPGGNGQCDC</sequence>
<comment type="similarity">
    <text evidence="1">Belongs to the multicopper oxidase family.</text>
</comment>
<dbReference type="Pfam" id="PF07731">
    <property type="entry name" value="Cu-oxidase_2"/>
    <property type="match status" value="1"/>
</dbReference>
<evidence type="ECO:0000256" key="7">
    <source>
        <dbReference type="SAM" id="SignalP"/>
    </source>
</evidence>
<dbReference type="PANTHER" id="PTHR11709:SF488">
    <property type="entry name" value="LACCASE-RELATED"/>
    <property type="match status" value="1"/>
</dbReference>
<dbReference type="SUPFAM" id="SSF49503">
    <property type="entry name" value="Cupredoxins"/>
    <property type="match status" value="3"/>
</dbReference>
<evidence type="ECO:0000256" key="2">
    <source>
        <dbReference type="ARBA" id="ARBA00022723"/>
    </source>
</evidence>
<dbReference type="PROSITE" id="PS00080">
    <property type="entry name" value="MULTICOPPER_OXIDASE2"/>
    <property type="match status" value="1"/>
</dbReference>
<dbReference type="InterPro" id="IPR011706">
    <property type="entry name" value="Cu-oxidase_C"/>
</dbReference>
<keyword evidence="6" id="KW-0325">Glycoprotein</keyword>
<evidence type="ECO:0000256" key="1">
    <source>
        <dbReference type="ARBA" id="ARBA00010609"/>
    </source>
</evidence>
<dbReference type="InterPro" id="IPR008972">
    <property type="entry name" value="Cupredoxin"/>
</dbReference>
<dbReference type="InterPro" id="IPR011707">
    <property type="entry name" value="Cu-oxidase-like_N"/>
</dbReference>
<dbReference type="Gene3D" id="2.60.40.420">
    <property type="entry name" value="Cupredoxins - blue copper proteins"/>
    <property type="match status" value="3"/>
</dbReference>
<dbReference type="STRING" id="1149755.A0A2J6S4P7"/>